<evidence type="ECO:0000256" key="3">
    <source>
        <dbReference type="ARBA" id="ARBA00022737"/>
    </source>
</evidence>
<feature type="region of interest" description="Disordered" evidence="6">
    <location>
        <begin position="643"/>
        <end position="663"/>
    </location>
</feature>
<dbReference type="Gene3D" id="3.80.10.10">
    <property type="entry name" value="Ribonuclease Inhibitor"/>
    <property type="match status" value="2"/>
</dbReference>
<keyword evidence="3" id="KW-0677">Repeat</keyword>
<evidence type="ECO:0000313" key="8">
    <source>
        <dbReference type="EMBL" id="KAJ3587920.1"/>
    </source>
</evidence>
<dbReference type="InterPro" id="IPR032675">
    <property type="entry name" value="LRR_dom_sf"/>
</dbReference>
<dbReference type="FunFam" id="2.60.40.10:FF:001402">
    <property type="entry name" value="Matrix remodeling associated 5"/>
    <property type="match status" value="1"/>
</dbReference>
<dbReference type="InterPro" id="IPR000483">
    <property type="entry name" value="Cys-rich_flank_reg_C"/>
</dbReference>
<dbReference type="PANTHER" id="PTHR45842:SF25">
    <property type="entry name" value="CARBOXYPEPTIDASE N SUBUNIT 2-LIKE"/>
    <property type="match status" value="1"/>
</dbReference>
<dbReference type="InterPro" id="IPR001611">
    <property type="entry name" value="Leu-rich_rpt"/>
</dbReference>
<name>A0A9Q0I793_9TELE</name>
<comment type="caution">
    <text evidence="8">The sequence shown here is derived from an EMBL/GenBank/DDBJ whole genome shotgun (WGS) entry which is preliminary data.</text>
</comment>
<evidence type="ECO:0000256" key="1">
    <source>
        <dbReference type="ARBA" id="ARBA00022614"/>
    </source>
</evidence>
<feature type="domain" description="Ig-like" evidence="7">
    <location>
        <begin position="854"/>
        <end position="944"/>
    </location>
</feature>
<feature type="domain" description="Ig-like" evidence="7">
    <location>
        <begin position="1455"/>
        <end position="1548"/>
    </location>
</feature>
<dbReference type="InterPro" id="IPR003599">
    <property type="entry name" value="Ig_sub"/>
</dbReference>
<feature type="domain" description="Ig-like" evidence="7">
    <location>
        <begin position="756"/>
        <end position="846"/>
    </location>
</feature>
<dbReference type="FunFam" id="2.60.40.10:FF:001377">
    <property type="entry name" value="Matrix remodeling associated 5"/>
    <property type="match status" value="1"/>
</dbReference>
<dbReference type="InterPro" id="IPR036179">
    <property type="entry name" value="Ig-like_dom_sf"/>
</dbReference>
<dbReference type="OrthoDB" id="10062932at2759"/>
<keyword evidence="4" id="KW-1015">Disulfide bond</keyword>
<sequence>MLMLHGNDISTILKMSYNKLTSVNADLFRGLVGLVRLHLDHNLISFIEPYSFSGLTSLKLLQLEANVLRDVHPHTFITLSLLGTFWSSGLRHLHLSDNLLEQLPAAVLQTASKLELLSLHGNPWSCDCQLHWLLDWDSRHQGVIKCKKERGAAETCAQCSAPQTLGGSPLLDLTPDKLSCQRPLLASPLKRWDSPMWAESEAEPDLPYTRDLEKPLGHLTFVLSDSHGNSAHVACDVQRPGEAVAMTWSDRPGVPNEVSVNVSLAVVLRCEIDREALQNLWRLVAYYYESPAILERGAPRGNGTHMTYQYAQAINENSPYFTDLKGYLTAEPEWLLQPRVTLQLNRRQTTNKNLVLDFSTLISEHLNLRARQDGGHGDSASSWALIRRGTAGQVRSVLEGSKVKLECDVITQGSDVKVEWMRPDLSIIEAVEGKSELSENGQLVIVNASLSDAGLYHCLVKTQAGVDLAPMRLTVKERLLSPTALNGEKMIVKKGQTLSLPCNVTTVQPSQTVWYLSKNQILLPTQQAKKAEVLANGTLVVKKMTQDEAGEYSCMASNIYGVDMVSHLVEVTDGEEKSKEQKIFYSTPKRPRAVSFPHEPTLVRGSDSQARDHVMFSKLRNRYRQAQLDRIAQLGRRVTLPITPKPHIIPRHHPSSSSNSRLPILPLFKPYKPKPPGVTPPPNVADTLRPVQPAAPPFSSTFDLSPTFLPRPNTTPALSYGSRWPIGGRISSRRPTAVPRLPGPMDAAGGGAGHKPHITTATSRSVSVVAESDVYLPCDVSGSPAASLTWTKVSTGASIPANTKHGLRFEVHTNGTFVIKNVQLQDRGQYLCTARNSFGSDRMVITLAVETEAPKIQPPKSREVAAYLGQSIHLHCLSSGKPPAKISWILPNRTMVRDVGSVQAPRPPVSLLPNGTLHIQAANFSSKGDYKCIASNTAGADTVTYNLHVAALPPSIQEGPSDTVLAQPGMSVYIHCSAKGEPEPVLRWTIPAGVQVKTSQFLGRRLFVFPNGTLYVKNAALADGGSYECSAKNAVGMAKRTIQLVIQTDAPPTAAPPPPPYDPHAAPGPSQRHLVSAMYGSTVFLHCPESTGSTRGTIWQLPSKTVMEHQYSPESPITVFRNGTLRILHLTELDGGNYMCLFQRPNGEDVELFQVDVLMTPPKIEHLRPTQPHVTYGQNFQVDCVASGLPNPEVSWSLPDGTVINNALQSDDSGVRNRRFVIFDNGTLLLQQMGERDEGDYTCYAKNKLGKDERKTTQLDCRTEGYPEPRVSWITPYGQQLPTPYLGGRFQVHRNGSLELRGVRKSDEGRALQRFVHHHGNGTLRISKPVANDKGVYRCVAKNVAGQAEKRYALEAGRKPVIRGATGAMKITYGHSLYLPCSVDGWQQASISWTLPSGRLLDKPHHTGRLSFFANGTLQLKEVATFDKGTYVCKASNTFGSSTLSYPVTVMVYPPRITNAPASVTRAHRGSPVTLACVASGIPKPEISWTLPGRTTLVPHSRFTAQGGIHMMEDGSLVIQSPMLTHSGIYKCNAKNALGTDFKSTYLQVI</sequence>
<dbReference type="PROSITE" id="PS50835">
    <property type="entry name" value="IG_LIKE"/>
    <property type="match status" value="9"/>
</dbReference>
<dbReference type="InterPro" id="IPR013783">
    <property type="entry name" value="Ig-like_fold"/>
</dbReference>
<organism evidence="8 9">
    <name type="scientific">Muraenolepis orangiensis</name>
    <name type="common">Patagonian moray cod</name>
    <dbReference type="NCBI Taxonomy" id="630683"/>
    <lineage>
        <taxon>Eukaryota</taxon>
        <taxon>Metazoa</taxon>
        <taxon>Chordata</taxon>
        <taxon>Craniata</taxon>
        <taxon>Vertebrata</taxon>
        <taxon>Euteleostomi</taxon>
        <taxon>Actinopterygii</taxon>
        <taxon>Neopterygii</taxon>
        <taxon>Teleostei</taxon>
        <taxon>Neoteleostei</taxon>
        <taxon>Acanthomorphata</taxon>
        <taxon>Zeiogadaria</taxon>
        <taxon>Gadariae</taxon>
        <taxon>Gadiformes</taxon>
        <taxon>Muraenolepidoidei</taxon>
        <taxon>Muraenolepididae</taxon>
        <taxon>Muraenolepis</taxon>
    </lineage>
</organism>
<protein>
    <recommendedName>
        <fullName evidence="7">Ig-like domain-containing protein</fullName>
    </recommendedName>
</protein>
<keyword evidence="2" id="KW-0732">Signal</keyword>
<dbReference type="InterPro" id="IPR007110">
    <property type="entry name" value="Ig-like_dom"/>
</dbReference>
<dbReference type="InterPro" id="IPR003598">
    <property type="entry name" value="Ig_sub2"/>
</dbReference>
<feature type="domain" description="Ig-like" evidence="7">
    <location>
        <begin position="1259"/>
        <end position="1355"/>
    </location>
</feature>
<feature type="domain" description="Ig-like" evidence="7">
    <location>
        <begin position="482"/>
        <end position="572"/>
    </location>
</feature>
<proteinExistence type="predicted"/>
<evidence type="ECO:0000259" key="7">
    <source>
        <dbReference type="PROSITE" id="PS50835"/>
    </source>
</evidence>
<keyword evidence="1" id="KW-0433">Leucine-rich repeat</keyword>
<dbReference type="Gene3D" id="2.60.40.10">
    <property type="entry name" value="Immunoglobulins"/>
    <property type="match status" value="11"/>
</dbReference>
<gene>
    <name evidence="8" type="ORF">NHX12_011515</name>
</gene>
<dbReference type="EMBL" id="JANIIK010000116">
    <property type="protein sequence ID" value="KAJ3587920.1"/>
    <property type="molecule type" value="Genomic_DNA"/>
</dbReference>
<dbReference type="InterPro" id="IPR003591">
    <property type="entry name" value="Leu-rich_rpt_typical-subtyp"/>
</dbReference>
<accession>A0A9Q0I793</accession>
<feature type="domain" description="Ig-like" evidence="7">
    <location>
        <begin position="399"/>
        <end position="474"/>
    </location>
</feature>
<dbReference type="InterPro" id="IPR050467">
    <property type="entry name" value="LRFN"/>
</dbReference>
<evidence type="ECO:0000256" key="6">
    <source>
        <dbReference type="SAM" id="MobiDB-lite"/>
    </source>
</evidence>
<dbReference type="SMART" id="SM00409">
    <property type="entry name" value="IG"/>
    <property type="match status" value="10"/>
</dbReference>
<dbReference type="SMART" id="SM00408">
    <property type="entry name" value="IGc2"/>
    <property type="match status" value="10"/>
</dbReference>
<keyword evidence="9" id="KW-1185">Reference proteome</keyword>
<dbReference type="SMART" id="SM00369">
    <property type="entry name" value="LRR_TYP"/>
    <property type="match status" value="4"/>
</dbReference>
<evidence type="ECO:0000313" key="9">
    <source>
        <dbReference type="Proteomes" id="UP001148018"/>
    </source>
</evidence>
<feature type="domain" description="Ig-like" evidence="7">
    <location>
        <begin position="1360"/>
        <end position="1449"/>
    </location>
</feature>
<feature type="region of interest" description="Disordered" evidence="6">
    <location>
        <begin position="1050"/>
        <end position="1070"/>
    </location>
</feature>
<dbReference type="CDD" id="cd00096">
    <property type="entry name" value="Ig"/>
    <property type="match status" value="3"/>
</dbReference>
<dbReference type="Pfam" id="PF13855">
    <property type="entry name" value="LRR_8"/>
    <property type="match status" value="1"/>
</dbReference>
<reference evidence="8" key="1">
    <citation type="submission" date="2022-07" db="EMBL/GenBank/DDBJ databases">
        <title>Chromosome-level genome of Muraenolepis orangiensis.</title>
        <authorList>
            <person name="Kim J."/>
        </authorList>
    </citation>
    <scope>NUCLEOTIDE SEQUENCE</scope>
    <source>
        <strain evidence="8">KU_S4_2022</strain>
        <tissue evidence="8">Muscle</tissue>
    </source>
</reference>
<feature type="domain" description="Ig-like" evidence="7">
    <location>
        <begin position="1162"/>
        <end position="1257"/>
    </location>
</feature>
<dbReference type="Pfam" id="PF07679">
    <property type="entry name" value="I-set"/>
    <property type="match status" value="3"/>
</dbReference>
<dbReference type="SUPFAM" id="SSF52058">
    <property type="entry name" value="L domain-like"/>
    <property type="match status" value="1"/>
</dbReference>
<dbReference type="SUPFAM" id="SSF48726">
    <property type="entry name" value="Immunoglobulin"/>
    <property type="match status" value="10"/>
</dbReference>
<dbReference type="SMART" id="SM00082">
    <property type="entry name" value="LRRCT"/>
    <property type="match status" value="1"/>
</dbReference>
<feature type="compositionally biased region" description="Pro residues" evidence="6">
    <location>
        <begin position="1053"/>
        <end position="1062"/>
    </location>
</feature>
<evidence type="ECO:0000256" key="2">
    <source>
        <dbReference type="ARBA" id="ARBA00022729"/>
    </source>
</evidence>
<dbReference type="PANTHER" id="PTHR45842">
    <property type="entry name" value="SYNAPTIC ADHESION-LIKE MOLECULE SALM"/>
    <property type="match status" value="1"/>
</dbReference>
<dbReference type="InterPro" id="IPR013098">
    <property type="entry name" value="Ig_I-set"/>
</dbReference>
<feature type="domain" description="Ig-like" evidence="7">
    <location>
        <begin position="954"/>
        <end position="1043"/>
    </location>
</feature>
<dbReference type="Proteomes" id="UP001148018">
    <property type="component" value="Unassembled WGS sequence"/>
</dbReference>
<dbReference type="Pfam" id="PF13927">
    <property type="entry name" value="Ig_3"/>
    <property type="match status" value="6"/>
</dbReference>
<evidence type="ECO:0000256" key="5">
    <source>
        <dbReference type="ARBA" id="ARBA00023180"/>
    </source>
</evidence>
<keyword evidence="5" id="KW-0325">Glycoprotein</keyword>
<evidence type="ECO:0000256" key="4">
    <source>
        <dbReference type="ARBA" id="ARBA00023157"/>
    </source>
</evidence>